<dbReference type="GeneID" id="25731576"/>
<gene>
    <name evidence="2" type="ORF">MNEG_14052</name>
</gene>
<feature type="region of interest" description="Disordered" evidence="1">
    <location>
        <begin position="34"/>
        <end position="54"/>
    </location>
</feature>
<name>A0A0D2MFN4_9CHLO</name>
<dbReference type="Proteomes" id="UP000054498">
    <property type="component" value="Unassembled WGS sequence"/>
</dbReference>
<dbReference type="RefSeq" id="XP_013892930.1">
    <property type="nucleotide sequence ID" value="XM_014037476.1"/>
</dbReference>
<proteinExistence type="predicted"/>
<keyword evidence="3" id="KW-1185">Reference proteome</keyword>
<feature type="non-terminal residue" evidence="2">
    <location>
        <position position="1"/>
    </location>
</feature>
<organism evidence="2 3">
    <name type="scientific">Monoraphidium neglectum</name>
    <dbReference type="NCBI Taxonomy" id="145388"/>
    <lineage>
        <taxon>Eukaryota</taxon>
        <taxon>Viridiplantae</taxon>
        <taxon>Chlorophyta</taxon>
        <taxon>core chlorophytes</taxon>
        <taxon>Chlorophyceae</taxon>
        <taxon>CS clade</taxon>
        <taxon>Sphaeropleales</taxon>
        <taxon>Selenastraceae</taxon>
        <taxon>Monoraphidium</taxon>
    </lineage>
</organism>
<evidence type="ECO:0000313" key="2">
    <source>
        <dbReference type="EMBL" id="KIY93910.1"/>
    </source>
</evidence>
<dbReference type="KEGG" id="mng:MNEG_14052"/>
<evidence type="ECO:0000313" key="3">
    <source>
        <dbReference type="Proteomes" id="UP000054498"/>
    </source>
</evidence>
<reference evidence="2 3" key="1">
    <citation type="journal article" date="2013" name="BMC Genomics">
        <title>Reconstruction of the lipid metabolism for the microalga Monoraphidium neglectum from its genome sequence reveals characteristics suitable for biofuel production.</title>
        <authorList>
            <person name="Bogen C."/>
            <person name="Al-Dilaimi A."/>
            <person name="Albersmeier A."/>
            <person name="Wichmann J."/>
            <person name="Grundmann M."/>
            <person name="Rupp O."/>
            <person name="Lauersen K.J."/>
            <person name="Blifernez-Klassen O."/>
            <person name="Kalinowski J."/>
            <person name="Goesmann A."/>
            <person name="Mussgnug J.H."/>
            <person name="Kruse O."/>
        </authorList>
    </citation>
    <scope>NUCLEOTIDE SEQUENCE [LARGE SCALE GENOMIC DNA]</scope>
    <source>
        <strain evidence="2 3">SAG 48.87</strain>
    </source>
</reference>
<dbReference type="AlphaFoldDB" id="A0A0D2MFN4"/>
<evidence type="ECO:0000256" key="1">
    <source>
        <dbReference type="SAM" id="MobiDB-lite"/>
    </source>
</evidence>
<accession>A0A0D2MFN4</accession>
<sequence length="54" mass="5346">PRAARGAERAALAAHGGGRAPVGACVPAIARRAAPSGKKRLTPAVPRQGPRGLV</sequence>
<protein>
    <submittedName>
        <fullName evidence="2">Uncharacterized protein</fullName>
    </submittedName>
</protein>
<dbReference type="EMBL" id="KK104443">
    <property type="protein sequence ID" value="KIY93910.1"/>
    <property type="molecule type" value="Genomic_DNA"/>
</dbReference>